<feature type="domain" description="VWFA" evidence="4">
    <location>
        <begin position="90"/>
        <end position="202"/>
    </location>
</feature>
<accession>A0ABQ4MFW3</accession>
<feature type="transmembrane region" description="Helical" evidence="2">
    <location>
        <begin position="6"/>
        <end position="24"/>
    </location>
</feature>
<dbReference type="InterPro" id="IPR036465">
    <property type="entry name" value="vWFA_dom_sf"/>
</dbReference>
<feature type="region of interest" description="Disordered" evidence="1">
    <location>
        <begin position="350"/>
        <end position="369"/>
    </location>
</feature>
<dbReference type="Pfam" id="PF13519">
    <property type="entry name" value="VWA_2"/>
    <property type="match status" value="1"/>
</dbReference>
<dbReference type="RefSeq" id="WP_213656005.1">
    <property type="nucleotide sequence ID" value="NZ_BOSL01000014.1"/>
</dbReference>
<organism evidence="5 6">
    <name type="scientific">Paenibacillus vini</name>
    <dbReference type="NCBI Taxonomy" id="1476024"/>
    <lineage>
        <taxon>Bacteria</taxon>
        <taxon>Bacillati</taxon>
        <taxon>Bacillota</taxon>
        <taxon>Bacilli</taxon>
        <taxon>Bacillales</taxon>
        <taxon>Paenibacillaceae</taxon>
        <taxon>Paenibacillus</taxon>
    </lineage>
</organism>
<feature type="domain" description="Aerotolerance regulator N-terminal" evidence="3">
    <location>
        <begin position="4"/>
        <end position="78"/>
    </location>
</feature>
<keyword evidence="2" id="KW-0472">Membrane</keyword>
<dbReference type="SUPFAM" id="SSF53300">
    <property type="entry name" value="vWA-like"/>
    <property type="match status" value="1"/>
</dbReference>
<gene>
    <name evidence="5" type="ORF">J42TS3_38690</name>
</gene>
<evidence type="ECO:0000313" key="5">
    <source>
        <dbReference type="EMBL" id="GIP54834.1"/>
    </source>
</evidence>
<feature type="transmembrane region" description="Helical" evidence="2">
    <location>
        <begin position="59"/>
        <end position="81"/>
    </location>
</feature>
<protein>
    <recommendedName>
        <fullName evidence="7">VWFA domain-containing protein</fullName>
    </recommendedName>
</protein>
<evidence type="ECO:0008006" key="7">
    <source>
        <dbReference type="Google" id="ProtNLM"/>
    </source>
</evidence>
<dbReference type="Gene3D" id="3.40.50.410">
    <property type="entry name" value="von Willebrand factor, type A domain"/>
    <property type="match status" value="1"/>
</dbReference>
<keyword evidence="6" id="KW-1185">Reference proteome</keyword>
<sequence>MGIASWAGLWFGLALPAIVIMYLFKRKYLDTIVPSHLLWDRVLRNIEANRPWQKLQNRLLLWLQLLAAALLVVALMLPFVWVRGGSQGHTVIIADTSASMSAVWGAAERDKDMQDTNLDRMKKQLREDIERMSSGQEVTLLRLGSQPQVLLSREKNKDALKKAVSELSADYGKAAYRETLSLASALTWNDPEASVAIYTDGQWPDVSGSGNVAFDVPVQVNSVQDELAGNTAIVQFGVRQDGEEGGVSGVAVVKNYRKDKTEASLDLYGDGHLLATHQVVVEGGKSATVSFERLDSAEVYRLSLSGGDAYAPDNEAFAFREKADSANILLLSSGNLFLEKALQLTGSRVTRMDPGASTGKNGGSGAPALPDAKPDIIVIDGAEPDFVGEGAWRDLLKETPLWTWGGGGEKAQPESGETETLSHPVTRYLSLSEAPTGQLLKREVPVWGEPLLKIGSLPAAYAGKDQGVARLVFLFALEDSDLPLRPEFPILVNNAVEWLRTGQATGLGRVMAGAKLDLPVAADDIDGTWIPQEGFALQAGAEQVTAERKQGVVSSRQTSPGIPGLWRLEVKGSEGAKERTFLVQVTADPAESAFVGIQPLQGAGNLSDKPVEGAVQMENGSQSGQSDSLISKSRQSLVYPVALLALLVILVEWGVYQRGRSI</sequence>
<dbReference type="Pfam" id="PF07584">
    <property type="entry name" value="BatA"/>
    <property type="match status" value="1"/>
</dbReference>
<reference evidence="5 6" key="1">
    <citation type="submission" date="2021-03" db="EMBL/GenBank/DDBJ databases">
        <title>Antimicrobial resistance genes in bacteria isolated from Japanese honey, and their potential for conferring macrolide and lincosamide resistance in the American foulbrood pathogen Paenibacillus larvae.</title>
        <authorList>
            <person name="Okamoto M."/>
            <person name="Kumagai M."/>
            <person name="Kanamori H."/>
            <person name="Takamatsu D."/>
        </authorList>
    </citation>
    <scope>NUCLEOTIDE SEQUENCE [LARGE SCALE GENOMIC DNA]</scope>
    <source>
        <strain evidence="5 6">J42TS3</strain>
    </source>
</reference>
<dbReference type="Proteomes" id="UP000679992">
    <property type="component" value="Unassembled WGS sequence"/>
</dbReference>
<comment type="caution">
    <text evidence="5">The sequence shown here is derived from an EMBL/GenBank/DDBJ whole genome shotgun (WGS) entry which is preliminary data.</text>
</comment>
<evidence type="ECO:0000256" key="1">
    <source>
        <dbReference type="SAM" id="MobiDB-lite"/>
    </source>
</evidence>
<evidence type="ECO:0000313" key="6">
    <source>
        <dbReference type="Proteomes" id="UP000679992"/>
    </source>
</evidence>
<dbReference type="InterPro" id="IPR002035">
    <property type="entry name" value="VWF_A"/>
</dbReference>
<dbReference type="PANTHER" id="PTHR37464">
    <property type="entry name" value="BLL2463 PROTEIN"/>
    <property type="match status" value="1"/>
</dbReference>
<name>A0ABQ4MFW3_9BACL</name>
<evidence type="ECO:0000259" key="3">
    <source>
        <dbReference type="Pfam" id="PF07584"/>
    </source>
</evidence>
<dbReference type="PANTHER" id="PTHR37464:SF1">
    <property type="entry name" value="BLL2463 PROTEIN"/>
    <property type="match status" value="1"/>
</dbReference>
<evidence type="ECO:0000259" key="4">
    <source>
        <dbReference type="Pfam" id="PF13519"/>
    </source>
</evidence>
<feature type="transmembrane region" description="Helical" evidence="2">
    <location>
        <begin position="637"/>
        <end position="656"/>
    </location>
</feature>
<keyword evidence="2" id="KW-1133">Transmembrane helix</keyword>
<evidence type="ECO:0000256" key="2">
    <source>
        <dbReference type="SAM" id="Phobius"/>
    </source>
</evidence>
<proteinExistence type="predicted"/>
<keyword evidence="2" id="KW-0812">Transmembrane</keyword>
<dbReference type="InterPro" id="IPR024163">
    <property type="entry name" value="Aerotolerance_reg_N"/>
</dbReference>
<dbReference type="EMBL" id="BOSL01000014">
    <property type="protein sequence ID" value="GIP54834.1"/>
    <property type="molecule type" value="Genomic_DNA"/>
</dbReference>